<accession>A0AAU9IT85</accession>
<comment type="caution">
    <text evidence="1">The sequence shown here is derived from an EMBL/GenBank/DDBJ whole genome shotgun (WGS) entry which is preliminary data.</text>
</comment>
<dbReference type="AlphaFoldDB" id="A0AAU9IT85"/>
<dbReference type="EMBL" id="CAJZBQ010000015">
    <property type="protein sequence ID" value="CAG9316317.1"/>
    <property type="molecule type" value="Genomic_DNA"/>
</dbReference>
<evidence type="ECO:0000313" key="1">
    <source>
        <dbReference type="EMBL" id="CAG9316317.1"/>
    </source>
</evidence>
<name>A0AAU9IT85_9CILI</name>
<dbReference type="Proteomes" id="UP001162131">
    <property type="component" value="Unassembled WGS sequence"/>
</dbReference>
<keyword evidence="2" id="KW-1185">Reference proteome</keyword>
<organism evidence="1 2">
    <name type="scientific">Blepharisma stoltei</name>
    <dbReference type="NCBI Taxonomy" id="1481888"/>
    <lineage>
        <taxon>Eukaryota</taxon>
        <taxon>Sar</taxon>
        <taxon>Alveolata</taxon>
        <taxon>Ciliophora</taxon>
        <taxon>Postciliodesmatophora</taxon>
        <taxon>Heterotrichea</taxon>
        <taxon>Heterotrichida</taxon>
        <taxon>Blepharismidae</taxon>
        <taxon>Blepharisma</taxon>
    </lineage>
</organism>
<sequence length="289" mass="32883">MSNPIRTYSELPRNVQNGLKNLEIELQFGCLGHYEHDTIKNIDQSSIQINFSGELLLYPILKYLRDLGYPVANSMISYLSRERNLYIYLGHDPLPSDLAIPIADVHDFPILQLKSRLTNQTEVIISANIIEEDNNSEKGQGSRRTKERKIGFIIDKVAKWRNLYNGAPNSNGEIVRHTLEEAALQVGISKKSLDDYLLQLRFGRKFGFNFEEHKNDKVGLLRAYVKKFKFIQSEIAKLQTGEVLSKEILEMLNQKGTPSCKSKKCCVPPSGMLKLPVQFVSSSVDFGFK</sequence>
<evidence type="ECO:0000313" key="2">
    <source>
        <dbReference type="Proteomes" id="UP001162131"/>
    </source>
</evidence>
<reference evidence="1" key="1">
    <citation type="submission" date="2021-09" db="EMBL/GenBank/DDBJ databases">
        <authorList>
            <consortium name="AG Swart"/>
            <person name="Singh M."/>
            <person name="Singh A."/>
            <person name="Seah K."/>
            <person name="Emmerich C."/>
        </authorList>
    </citation>
    <scope>NUCLEOTIDE SEQUENCE</scope>
    <source>
        <strain evidence="1">ATCC30299</strain>
    </source>
</reference>
<gene>
    <name evidence="1" type="ORF">BSTOLATCC_MIC15750</name>
</gene>
<proteinExistence type="predicted"/>
<protein>
    <submittedName>
        <fullName evidence="1">Uncharacterized protein</fullName>
    </submittedName>
</protein>